<name>A0A5P1FP09_ASPOF</name>
<sequence>MERATTFSFAAAFFNPSIFYSPKFKLDASMRNGFHAAMWKVFPDEKDRIQLTKEQPVYLNAVGALGSEFAVLGRTLNAPGFESGLF</sequence>
<evidence type="ECO:0000313" key="2">
    <source>
        <dbReference type="Proteomes" id="UP000243459"/>
    </source>
</evidence>
<organism evidence="1 2">
    <name type="scientific">Asparagus officinalis</name>
    <name type="common">Garden asparagus</name>
    <dbReference type="NCBI Taxonomy" id="4686"/>
    <lineage>
        <taxon>Eukaryota</taxon>
        <taxon>Viridiplantae</taxon>
        <taxon>Streptophyta</taxon>
        <taxon>Embryophyta</taxon>
        <taxon>Tracheophyta</taxon>
        <taxon>Spermatophyta</taxon>
        <taxon>Magnoliopsida</taxon>
        <taxon>Liliopsida</taxon>
        <taxon>Asparagales</taxon>
        <taxon>Asparagaceae</taxon>
        <taxon>Asparagoideae</taxon>
        <taxon>Asparagus</taxon>
    </lineage>
</organism>
<proteinExistence type="predicted"/>
<protein>
    <submittedName>
        <fullName evidence="1">Uncharacterized protein</fullName>
    </submittedName>
</protein>
<reference evidence="2" key="1">
    <citation type="journal article" date="2017" name="Nat. Commun.">
        <title>The asparagus genome sheds light on the origin and evolution of a young Y chromosome.</title>
        <authorList>
            <person name="Harkess A."/>
            <person name="Zhou J."/>
            <person name="Xu C."/>
            <person name="Bowers J.E."/>
            <person name="Van der Hulst R."/>
            <person name="Ayyampalayam S."/>
            <person name="Mercati F."/>
            <person name="Riccardi P."/>
            <person name="McKain M.R."/>
            <person name="Kakrana A."/>
            <person name="Tang H."/>
            <person name="Ray J."/>
            <person name="Groenendijk J."/>
            <person name="Arikit S."/>
            <person name="Mathioni S.M."/>
            <person name="Nakano M."/>
            <person name="Shan H."/>
            <person name="Telgmann-Rauber A."/>
            <person name="Kanno A."/>
            <person name="Yue Z."/>
            <person name="Chen H."/>
            <person name="Li W."/>
            <person name="Chen Y."/>
            <person name="Xu X."/>
            <person name="Zhang Y."/>
            <person name="Luo S."/>
            <person name="Chen H."/>
            <person name="Gao J."/>
            <person name="Mao Z."/>
            <person name="Pires J.C."/>
            <person name="Luo M."/>
            <person name="Kudrna D."/>
            <person name="Wing R.A."/>
            <person name="Meyers B.C."/>
            <person name="Yi K."/>
            <person name="Kong H."/>
            <person name="Lavrijsen P."/>
            <person name="Sunseri F."/>
            <person name="Falavigna A."/>
            <person name="Ye Y."/>
            <person name="Leebens-Mack J.H."/>
            <person name="Chen G."/>
        </authorList>
    </citation>
    <scope>NUCLEOTIDE SEQUENCE [LARGE SCALE GENOMIC DNA]</scope>
    <source>
        <strain evidence="2">cv. DH0086</strain>
    </source>
</reference>
<dbReference type="Gramene" id="ONK79968">
    <property type="protein sequence ID" value="ONK79968"/>
    <property type="gene ID" value="A4U43_C01F12360"/>
</dbReference>
<dbReference type="EMBL" id="CM007381">
    <property type="protein sequence ID" value="ONK79968.1"/>
    <property type="molecule type" value="Genomic_DNA"/>
</dbReference>
<dbReference type="AlphaFoldDB" id="A0A5P1FP09"/>
<accession>A0A5P1FP09</accession>
<gene>
    <name evidence="1" type="ORF">A4U43_C01F12360</name>
</gene>
<evidence type="ECO:0000313" key="1">
    <source>
        <dbReference type="EMBL" id="ONK79968.1"/>
    </source>
</evidence>
<keyword evidence="2" id="KW-1185">Reference proteome</keyword>
<dbReference type="Proteomes" id="UP000243459">
    <property type="component" value="Chromosome 1"/>
</dbReference>